<organism evidence="1">
    <name type="scientific">uncultured Eubacteriales bacterium</name>
    <dbReference type="NCBI Taxonomy" id="172733"/>
    <lineage>
        <taxon>Bacteria</taxon>
        <taxon>Bacillati</taxon>
        <taxon>Bacillota</taxon>
        <taxon>Clostridia</taxon>
        <taxon>Eubacteriales</taxon>
        <taxon>environmental samples</taxon>
    </lineage>
</organism>
<dbReference type="Gene3D" id="2.70.98.10">
    <property type="match status" value="1"/>
</dbReference>
<dbReference type="GO" id="GO:0030246">
    <property type="term" value="F:carbohydrate binding"/>
    <property type="evidence" value="ECO:0007669"/>
    <property type="project" value="InterPro"/>
</dbReference>
<reference evidence="1" key="1">
    <citation type="submission" date="2016-04" db="EMBL/GenBank/DDBJ databases">
        <authorList>
            <person name="Evans L.H."/>
            <person name="Alamgir A."/>
            <person name="Owens N."/>
            <person name="Weber N.D."/>
            <person name="Virtaneva K."/>
            <person name="Barbian K."/>
            <person name="Babar A."/>
            <person name="Rosenke K."/>
        </authorList>
    </citation>
    <scope>NUCLEOTIDE SEQUENCE</scope>
    <source>
        <strain evidence="1">86</strain>
    </source>
</reference>
<dbReference type="InterPro" id="IPR037481">
    <property type="entry name" value="LacX"/>
</dbReference>
<evidence type="ECO:0000313" key="1">
    <source>
        <dbReference type="EMBL" id="SBV99636.1"/>
    </source>
</evidence>
<dbReference type="InterPro" id="IPR014718">
    <property type="entry name" value="GH-type_carb-bd"/>
</dbReference>
<gene>
    <name evidence="1" type="ORF">KL86CLO1_11234</name>
</gene>
<dbReference type="InterPro" id="IPR011013">
    <property type="entry name" value="Gal_mutarotase_sf_dom"/>
</dbReference>
<dbReference type="AlphaFoldDB" id="A0A212JJL2"/>
<proteinExistence type="predicted"/>
<dbReference type="GO" id="GO:0016853">
    <property type="term" value="F:isomerase activity"/>
    <property type="evidence" value="ECO:0007669"/>
    <property type="project" value="InterPro"/>
</dbReference>
<dbReference type="SUPFAM" id="SSF74650">
    <property type="entry name" value="Galactose mutarotase-like"/>
    <property type="match status" value="1"/>
</dbReference>
<evidence type="ECO:0008006" key="2">
    <source>
        <dbReference type="Google" id="ProtNLM"/>
    </source>
</evidence>
<dbReference type="GO" id="GO:0005975">
    <property type="term" value="P:carbohydrate metabolic process"/>
    <property type="evidence" value="ECO:0007669"/>
    <property type="project" value="InterPro"/>
</dbReference>
<dbReference type="EMBL" id="FLUN01000001">
    <property type="protein sequence ID" value="SBV99636.1"/>
    <property type="molecule type" value="Genomic_DNA"/>
</dbReference>
<name>A0A212JJL2_9FIRM</name>
<dbReference type="PANTHER" id="PTHR11122">
    <property type="entry name" value="APOSPORY-ASSOCIATED PROTEIN C-RELATED"/>
    <property type="match status" value="1"/>
</dbReference>
<dbReference type="PANTHER" id="PTHR11122:SF13">
    <property type="entry name" value="GLUCOSE-6-PHOSPHATE 1-EPIMERASE"/>
    <property type="match status" value="1"/>
</dbReference>
<dbReference type="Pfam" id="PF01263">
    <property type="entry name" value="Aldose_epim"/>
    <property type="match status" value="1"/>
</dbReference>
<sequence>MQITLRQGERSAIIDTMGGELTSYRDEGGLEYIWQGDPASWTGRNPILFPIVGKLRGGAVLALGKECHMPQHGLARRREFTLIGHGKDWAVLEQREEPDTVKAFPFPYLLRVRQELKENGFTTTATVVNTGPEDMPFCLGAHTAFRCPQRPGESFGDYELVFDQSEDLPALLPTADGLLSRDKTMPCLDGTDTIPLDYAVFDRVDTLTFEGLRSHGVSLRQRNGGRGVRVDFTGWPMLAFWTPPGKHAPFLCIEPWHGCAAFEDETGRFEDKPYAVLLRPGEEWSLGYSVTTL</sequence>
<dbReference type="InterPro" id="IPR008183">
    <property type="entry name" value="Aldose_1/G6P_1-epimerase"/>
</dbReference>
<protein>
    <recommendedName>
        <fullName evidence="2">Aldose 1-epimerase</fullName>
    </recommendedName>
</protein>
<dbReference type="CDD" id="cd09024">
    <property type="entry name" value="Aldose_epim_lacX"/>
    <property type="match status" value="1"/>
</dbReference>
<accession>A0A212JJL2</accession>